<reference evidence="2 3" key="1">
    <citation type="submission" date="2015-12" db="EMBL/GenBank/DDBJ databases">
        <title>Serinicoccus chungangenesis strain CD08_5 genome sequencing and assembly.</title>
        <authorList>
            <person name="Chander A.M."/>
            <person name="Kaur G."/>
            <person name="Nair G.R."/>
            <person name="Dhawan D.K."/>
            <person name="Kochhar R.K."/>
            <person name="Mayilraj S."/>
            <person name="Bhadada S.K."/>
        </authorList>
    </citation>
    <scope>NUCLEOTIDE SEQUENCE [LARGE SCALE GENOMIC DNA]</scope>
    <source>
        <strain evidence="2 3">CD08_5</strain>
    </source>
</reference>
<dbReference type="CDD" id="cd09176">
    <property type="entry name" value="PLDc_unchar6"/>
    <property type="match status" value="1"/>
</dbReference>
<gene>
    <name evidence="2" type="ORF">AVL62_00990</name>
</gene>
<dbReference type="Proteomes" id="UP000054837">
    <property type="component" value="Unassembled WGS sequence"/>
</dbReference>
<proteinExistence type="predicted"/>
<dbReference type="STRING" id="767452.AVL62_00990"/>
<evidence type="ECO:0000313" key="2">
    <source>
        <dbReference type="EMBL" id="KUG53406.1"/>
    </source>
</evidence>
<dbReference type="EMBL" id="LQBL01000028">
    <property type="protein sequence ID" value="KUG53406.1"/>
    <property type="molecule type" value="Genomic_DNA"/>
</dbReference>
<dbReference type="AlphaFoldDB" id="A0A0W8I5R3"/>
<name>A0A0W8I5R3_9MICO</name>
<accession>A0A0W8I5R3</accession>
<evidence type="ECO:0000256" key="1">
    <source>
        <dbReference type="SAM" id="MobiDB-lite"/>
    </source>
</evidence>
<evidence type="ECO:0000313" key="3">
    <source>
        <dbReference type="Proteomes" id="UP000054837"/>
    </source>
</evidence>
<feature type="region of interest" description="Disordered" evidence="1">
    <location>
        <begin position="283"/>
        <end position="306"/>
    </location>
</feature>
<protein>
    <recommendedName>
        <fullName evidence="4">PLD phosphodiesterase domain-containing protein</fullName>
    </recommendedName>
</protein>
<comment type="caution">
    <text evidence="2">The sequence shown here is derived from an EMBL/GenBank/DDBJ whole genome shotgun (WGS) entry which is preliminary data.</text>
</comment>
<dbReference type="InterPro" id="IPR059166">
    <property type="entry name" value="PLD-like_cat"/>
</dbReference>
<evidence type="ECO:0008006" key="4">
    <source>
        <dbReference type="Google" id="ProtNLM"/>
    </source>
</evidence>
<keyword evidence="3" id="KW-1185">Reference proteome</keyword>
<organism evidence="2 3">
    <name type="scientific">Serinicoccus chungangensis</name>
    <dbReference type="NCBI Taxonomy" id="767452"/>
    <lineage>
        <taxon>Bacteria</taxon>
        <taxon>Bacillati</taxon>
        <taxon>Actinomycetota</taxon>
        <taxon>Actinomycetes</taxon>
        <taxon>Micrococcales</taxon>
        <taxon>Ornithinimicrobiaceae</taxon>
        <taxon>Serinicoccus</taxon>
    </lineage>
</organism>
<dbReference type="SUPFAM" id="SSF56024">
    <property type="entry name" value="Phospholipase D/nuclease"/>
    <property type="match status" value="1"/>
</dbReference>
<dbReference type="Gene3D" id="3.30.870.10">
    <property type="entry name" value="Endonuclease Chain A"/>
    <property type="match status" value="1"/>
</dbReference>
<sequence>MLEPTGRHLFVDGLRPPPGFRMDVAVGTTYTLGLVSLLLPPLAMAAHDRVNVDDGDVRDDDIALLEAVRRLADRTTVFCHAGAIHVPGTYRRLLAFAEDCVVEVLPTRPGRTFHPKLWALRFSDGQSVRHRLLVLSRNLTGDRSWDTVVQLEEDPAGAIDGAPAATFLRRLPEMAVKDVTAARSAQVEDLADTLQRARFATPAPFTRGELWPLGVGTDHDWPMPDNVGRPVVISPFLDQKTLDRVPARDSTYVSRPDTFDELGSAAFTGRRTLVLDPLAETTHFTENEESESQGGVDGESDDGDTAQVTAPWEVRSGLHAKVLVWNYDGSGWWFVGSANATGAAFDGNVEFNVLLRGPQRSCGPQSLFPEEDRRGELTLSRILTPYAIEEADPRPDPGRRVEMDVAAFHAALATAGPQLVADEGPDGRYDVRLAFSSPTPDDPGVTTVRPLSRARNDARALGAEARWVDIGLADLTPFIAVMTEVAVDGADTPVRLECVLKTELVGVEHDRPAFILRTLLDSEDSVLRYLSFLLDEAGGPGWHLDGQADGERAEGSALPRPTYEDLALLETLVRAAGRGDESLTRVHSLMSDLRDHNGDSPVVSEQFLQVWEAVWAAVGPKRGGAR</sequence>